<evidence type="ECO:0000313" key="3">
    <source>
        <dbReference type="Proteomes" id="UP001207736"/>
    </source>
</evidence>
<dbReference type="Proteomes" id="UP001207736">
    <property type="component" value="Unassembled WGS sequence"/>
</dbReference>
<evidence type="ECO:0008006" key="5">
    <source>
        <dbReference type="Google" id="ProtNLM"/>
    </source>
</evidence>
<comment type="caution">
    <text evidence="1">The sequence shown here is derived from an EMBL/GenBank/DDBJ whole genome shotgun (WGS) entry which is preliminary data.</text>
</comment>
<sequence length="77" mass="8735">MLSHTPSLVTIIAVFLYSLCINLNDIKTEDNNTNTKSILCHSSIEDSNTPEPNRKITKSETINKRIILNFLKGTFRI</sequence>
<evidence type="ECO:0000313" key="2">
    <source>
        <dbReference type="EMBL" id="GJM53133.1"/>
    </source>
</evidence>
<dbReference type="EMBL" id="BQKA01000005">
    <property type="protein sequence ID" value="GJM49224.1"/>
    <property type="molecule type" value="Genomic_DNA"/>
</dbReference>
<dbReference type="EMBL" id="BQKB01000027">
    <property type="protein sequence ID" value="GJM53133.1"/>
    <property type="molecule type" value="Genomic_DNA"/>
</dbReference>
<protein>
    <recommendedName>
        <fullName evidence="5">Lipoprotein</fullName>
    </recommendedName>
</protein>
<dbReference type="AlphaFoldDB" id="A0AAV5ARV1"/>
<dbReference type="Proteomes" id="UP001208692">
    <property type="component" value="Unassembled WGS sequence"/>
</dbReference>
<evidence type="ECO:0000313" key="4">
    <source>
        <dbReference type="Proteomes" id="UP001208692"/>
    </source>
</evidence>
<reference evidence="1 4" key="1">
    <citation type="submission" date="2021-11" db="EMBL/GenBank/DDBJ databases">
        <title>Draft genome sequence of Capnocytophaga sp. strain KC07075 isolated from cat oral cavity.</title>
        <authorList>
            <person name="Suzuki M."/>
            <person name="Imaoka K."/>
            <person name="Kimura M."/>
            <person name="Morikawa S."/>
            <person name="Maeda K."/>
        </authorList>
    </citation>
    <scope>NUCLEOTIDE SEQUENCE</scope>
    <source>
        <strain evidence="1">KC07075</strain>
        <strain evidence="2 4">KC07079</strain>
    </source>
</reference>
<name>A0AAV5ARV1_9FLAO</name>
<evidence type="ECO:0000313" key="1">
    <source>
        <dbReference type="EMBL" id="GJM49224.1"/>
    </source>
</evidence>
<accession>A0AAV5ARV1</accession>
<proteinExistence type="predicted"/>
<organism evidence="1 3">
    <name type="scientific">Capnocytophaga catalasegens</name>
    <dbReference type="NCBI Taxonomy" id="1004260"/>
    <lineage>
        <taxon>Bacteria</taxon>
        <taxon>Pseudomonadati</taxon>
        <taxon>Bacteroidota</taxon>
        <taxon>Flavobacteriia</taxon>
        <taxon>Flavobacteriales</taxon>
        <taxon>Flavobacteriaceae</taxon>
        <taxon>Capnocytophaga</taxon>
    </lineage>
</organism>
<keyword evidence="4" id="KW-1185">Reference proteome</keyword>
<gene>
    <name evidence="1" type="ORF">RCZ15_01990</name>
    <name evidence="2" type="ORF">RCZ16_14500</name>
</gene>